<name>A0A9N8ZKQ0_9GLOM</name>
<dbReference type="Pfam" id="PF00561">
    <property type="entry name" value="Abhydrolase_1"/>
    <property type="match status" value="1"/>
</dbReference>
<dbReference type="EMBL" id="CAJVPQ010000646">
    <property type="protein sequence ID" value="CAG8499342.1"/>
    <property type="molecule type" value="Genomic_DNA"/>
</dbReference>
<gene>
    <name evidence="2" type="ORF">FCALED_LOCUS3622</name>
</gene>
<dbReference type="SUPFAM" id="SSF53474">
    <property type="entry name" value="alpha/beta-Hydrolases"/>
    <property type="match status" value="1"/>
</dbReference>
<dbReference type="AlphaFoldDB" id="A0A9N8ZKQ0"/>
<feature type="domain" description="AB hydrolase-1" evidence="1">
    <location>
        <begin position="19"/>
        <end position="120"/>
    </location>
</feature>
<dbReference type="PRINTS" id="PR00111">
    <property type="entry name" value="ABHYDROLASE"/>
</dbReference>
<dbReference type="Proteomes" id="UP000789570">
    <property type="component" value="Unassembled WGS sequence"/>
</dbReference>
<dbReference type="Gene3D" id="3.40.50.1820">
    <property type="entry name" value="alpha/beta hydrolase"/>
    <property type="match status" value="1"/>
</dbReference>
<accession>A0A9N8ZKQ0</accession>
<dbReference type="PANTHER" id="PTHR43433">
    <property type="entry name" value="HYDROLASE, ALPHA/BETA FOLD FAMILY PROTEIN"/>
    <property type="match status" value="1"/>
</dbReference>
<dbReference type="InterPro" id="IPR000073">
    <property type="entry name" value="AB_hydrolase_1"/>
</dbReference>
<protein>
    <submittedName>
        <fullName evidence="2">5429_t:CDS:1</fullName>
    </submittedName>
</protein>
<reference evidence="2" key="1">
    <citation type="submission" date="2021-06" db="EMBL/GenBank/DDBJ databases">
        <authorList>
            <person name="Kallberg Y."/>
            <person name="Tangrot J."/>
            <person name="Rosling A."/>
        </authorList>
    </citation>
    <scope>NUCLEOTIDE SEQUENCE</scope>
    <source>
        <strain evidence="2">UK204</strain>
    </source>
</reference>
<comment type="caution">
    <text evidence="2">The sequence shown here is derived from an EMBL/GenBank/DDBJ whole genome shotgun (WGS) entry which is preliminary data.</text>
</comment>
<dbReference type="InterPro" id="IPR050471">
    <property type="entry name" value="AB_hydrolase"/>
</dbReference>
<dbReference type="PANTHER" id="PTHR43433:SF5">
    <property type="entry name" value="AB HYDROLASE-1 DOMAIN-CONTAINING PROTEIN"/>
    <property type="match status" value="1"/>
</dbReference>
<evidence type="ECO:0000313" key="2">
    <source>
        <dbReference type="EMBL" id="CAG8499342.1"/>
    </source>
</evidence>
<sequence>MFEKDLILNETKSCEHTLLGLNLTSESWEYQIRHFGSHPDYQVCVFDNRGVGYSDAPPGFYSTSQMAHDIIDLCEHIGWTNNVHLIGVSMGGMIAQELVLAKPLFFKSLCLTSTTPGMSLPPLLAVTTISKLMFIRNPLEKVEITVRLIYPKEWLEAPAPPGSPHPTNEKHMLDKFLERMTSRGIQPVNAACLRHYCSPDRLRRIKHNIPQILVVTGSWDNLIRPENSYYLAEQLNADFEYWEGSGHALPGEQAERYNNLLDVHFRKAGLVDTIIKIT</sequence>
<proteinExistence type="predicted"/>
<organism evidence="2 3">
    <name type="scientific">Funneliformis caledonium</name>
    <dbReference type="NCBI Taxonomy" id="1117310"/>
    <lineage>
        <taxon>Eukaryota</taxon>
        <taxon>Fungi</taxon>
        <taxon>Fungi incertae sedis</taxon>
        <taxon>Mucoromycota</taxon>
        <taxon>Glomeromycotina</taxon>
        <taxon>Glomeromycetes</taxon>
        <taxon>Glomerales</taxon>
        <taxon>Glomeraceae</taxon>
        <taxon>Funneliformis</taxon>
    </lineage>
</organism>
<evidence type="ECO:0000259" key="1">
    <source>
        <dbReference type="Pfam" id="PF00561"/>
    </source>
</evidence>
<dbReference type="InterPro" id="IPR029058">
    <property type="entry name" value="AB_hydrolase_fold"/>
</dbReference>
<keyword evidence="3" id="KW-1185">Reference proteome</keyword>
<dbReference type="OrthoDB" id="19657at2759"/>
<evidence type="ECO:0000313" key="3">
    <source>
        <dbReference type="Proteomes" id="UP000789570"/>
    </source>
</evidence>